<dbReference type="PANTHER" id="PTHR34477">
    <property type="entry name" value="UPF0213 PROTEIN YHBQ"/>
    <property type="match status" value="1"/>
</dbReference>
<dbReference type="Gene3D" id="3.40.1440.10">
    <property type="entry name" value="GIY-YIG endonuclease"/>
    <property type="match status" value="1"/>
</dbReference>
<accession>A0A6G7ZLZ1</accession>
<evidence type="ECO:0000313" key="4">
    <source>
        <dbReference type="Proteomes" id="UP000502502"/>
    </source>
</evidence>
<dbReference type="InterPro" id="IPR050190">
    <property type="entry name" value="UPF0213_domain"/>
</dbReference>
<dbReference type="CDD" id="cd10448">
    <property type="entry name" value="GIY-YIG_unchar_3"/>
    <property type="match status" value="1"/>
</dbReference>
<dbReference type="Proteomes" id="UP000502502">
    <property type="component" value="Chromosome"/>
</dbReference>
<name>A0A6G7ZLZ1_9SPHN</name>
<dbReference type="KEGG" id="ssin:G7078_03335"/>
<dbReference type="PANTHER" id="PTHR34477:SF5">
    <property type="entry name" value="BSL5627 PROTEIN"/>
    <property type="match status" value="1"/>
</dbReference>
<dbReference type="InterPro" id="IPR000305">
    <property type="entry name" value="GIY-YIG_endonuc"/>
</dbReference>
<protein>
    <submittedName>
        <fullName evidence="3">GIY-YIG nuclease family protein</fullName>
    </submittedName>
</protein>
<dbReference type="SUPFAM" id="SSF82771">
    <property type="entry name" value="GIY-YIG endonuclease"/>
    <property type="match status" value="1"/>
</dbReference>
<comment type="similarity">
    <text evidence="1">Belongs to the UPF0213 family.</text>
</comment>
<dbReference type="Pfam" id="PF01541">
    <property type="entry name" value="GIY-YIG"/>
    <property type="match status" value="1"/>
</dbReference>
<evidence type="ECO:0000256" key="1">
    <source>
        <dbReference type="ARBA" id="ARBA00007435"/>
    </source>
</evidence>
<evidence type="ECO:0000259" key="2">
    <source>
        <dbReference type="PROSITE" id="PS50164"/>
    </source>
</evidence>
<organism evidence="3 4">
    <name type="scientific">Sphingomonas sinipercae</name>
    <dbReference type="NCBI Taxonomy" id="2714944"/>
    <lineage>
        <taxon>Bacteria</taxon>
        <taxon>Pseudomonadati</taxon>
        <taxon>Pseudomonadota</taxon>
        <taxon>Alphaproteobacteria</taxon>
        <taxon>Sphingomonadales</taxon>
        <taxon>Sphingomonadaceae</taxon>
        <taxon>Sphingomonas</taxon>
    </lineage>
</organism>
<gene>
    <name evidence="3" type="ORF">G7078_03335</name>
</gene>
<sequence>MKQPAVYMMASQRNGTLYVGVTSNLPERVWQHRSGLADGFTKQYGCKLLAWFEQAETMEAAISREKQIKGGSRLKKLSLIEARNPDWRDLFADIA</sequence>
<proteinExistence type="inferred from homology"/>
<feature type="domain" description="GIY-YIG" evidence="2">
    <location>
        <begin position="2"/>
        <end position="78"/>
    </location>
</feature>
<reference evidence="3 4" key="1">
    <citation type="submission" date="2020-03" db="EMBL/GenBank/DDBJ databases">
        <title>Sphingomonas sp. nov., isolated from fish.</title>
        <authorList>
            <person name="Hyun D.-W."/>
            <person name="Bae J.-W."/>
        </authorList>
    </citation>
    <scope>NUCLEOTIDE SEQUENCE [LARGE SCALE GENOMIC DNA]</scope>
    <source>
        <strain evidence="3 4">HDW15C</strain>
    </source>
</reference>
<dbReference type="PROSITE" id="PS50164">
    <property type="entry name" value="GIY_YIG"/>
    <property type="match status" value="1"/>
</dbReference>
<evidence type="ECO:0000313" key="3">
    <source>
        <dbReference type="EMBL" id="QIL01916.1"/>
    </source>
</evidence>
<dbReference type="InterPro" id="IPR035901">
    <property type="entry name" value="GIY-YIG_endonuc_sf"/>
</dbReference>
<dbReference type="EMBL" id="CP049871">
    <property type="protein sequence ID" value="QIL01916.1"/>
    <property type="molecule type" value="Genomic_DNA"/>
</dbReference>
<dbReference type="AlphaFoldDB" id="A0A6G7ZLZ1"/>
<keyword evidence="4" id="KW-1185">Reference proteome</keyword>